<evidence type="ECO:0000256" key="1">
    <source>
        <dbReference type="SAM" id="Phobius"/>
    </source>
</evidence>
<dbReference type="HOGENOM" id="CLU_068878_3_2_9"/>
<dbReference type="eggNOG" id="COG3238">
    <property type="taxonomic scope" value="Bacteria"/>
</dbReference>
<proteinExistence type="predicted"/>
<sequence>MNSIMLYVGAIIVGLALGLQSPMNSTLGKIALPKNSAVLNNLVGLIILVVISFADGSIRQFANLFKAPTYLLFGGILGSIIVLGSIILIPKLGAATFASIIVSAQMIAALLIDNFGLFGVEKTPIDWFKIMGVVLLIIGVRLIKA</sequence>
<dbReference type="Pfam" id="PF04657">
    <property type="entry name" value="DMT_YdcZ"/>
    <property type="match status" value="1"/>
</dbReference>
<evidence type="ECO:0000313" key="2">
    <source>
        <dbReference type="EMBL" id="ADL70099.1"/>
    </source>
</evidence>
<accession>D9TMP5</accession>
<keyword evidence="1" id="KW-0812">Transmembrane</keyword>
<evidence type="ECO:0008006" key="4">
    <source>
        <dbReference type="Google" id="ProtNLM"/>
    </source>
</evidence>
<feature type="transmembrane region" description="Helical" evidence="1">
    <location>
        <begin position="70"/>
        <end position="89"/>
    </location>
</feature>
<feature type="transmembrane region" description="Helical" evidence="1">
    <location>
        <begin position="38"/>
        <end position="58"/>
    </location>
</feature>
<dbReference type="InterPro" id="IPR006750">
    <property type="entry name" value="YdcZ"/>
</dbReference>
<keyword evidence="3" id="KW-1185">Reference proteome</keyword>
<dbReference type="RefSeq" id="WP_013299055.1">
    <property type="nucleotide sequence ID" value="NC_014410.1"/>
</dbReference>
<feature type="transmembrane region" description="Helical" evidence="1">
    <location>
        <begin position="95"/>
        <end position="115"/>
    </location>
</feature>
<feature type="transmembrane region" description="Helical" evidence="1">
    <location>
        <begin position="127"/>
        <end position="143"/>
    </location>
</feature>
<name>D9TMP5_THETC</name>
<reference evidence="2 3" key="1">
    <citation type="submission" date="2010-08" db="EMBL/GenBank/DDBJ databases">
        <title>Complete sequence of Thermoanaerobacterium thermosaccharolyticum DSM 571.</title>
        <authorList>
            <consortium name="US DOE Joint Genome Institute"/>
            <person name="Lucas S."/>
            <person name="Copeland A."/>
            <person name="Lapidus A."/>
            <person name="Cheng J.-F."/>
            <person name="Bruce D."/>
            <person name="Goodwin L."/>
            <person name="Pitluck S."/>
            <person name="Teshima H."/>
            <person name="Detter J.C."/>
            <person name="Han C."/>
            <person name="Tapia R."/>
            <person name="Land M."/>
            <person name="Hauser L."/>
            <person name="Chang Y.-J."/>
            <person name="Jeffries C."/>
            <person name="Kyrpides N."/>
            <person name="Ivanova N."/>
            <person name="Mikhailova N."/>
            <person name="Hemme C.L."/>
            <person name="Woyke T."/>
        </authorList>
    </citation>
    <scope>NUCLEOTIDE SEQUENCE [LARGE SCALE GENOMIC DNA]</scope>
    <source>
        <strain evidence="3">ATCC 7956 / DSM 571 / NCIMB 9385 / NCA 3814 / NCTC 13789 / WDCM 00135 / 2032</strain>
    </source>
</reference>
<dbReference type="GeneID" id="93865436"/>
<protein>
    <recommendedName>
        <fullName evidence="4">EamA-like transporter family protein</fullName>
    </recommendedName>
</protein>
<organism evidence="2 3">
    <name type="scientific">Thermoanaerobacterium thermosaccharolyticum (strain ATCC 7956 / DSM 571 / NCIMB 9385 / NCA 3814 / NCTC 13789 / WDCM 00135 / 2032)</name>
    <name type="common">Clostridium thermosaccharolyticum</name>
    <dbReference type="NCBI Taxonomy" id="580327"/>
    <lineage>
        <taxon>Bacteria</taxon>
        <taxon>Bacillati</taxon>
        <taxon>Bacillota</taxon>
        <taxon>Clostridia</taxon>
        <taxon>Thermoanaerobacterales</taxon>
        <taxon>Thermoanaerobacteraceae</taxon>
        <taxon>Thermoanaerobacterium</taxon>
    </lineage>
</organism>
<dbReference type="PANTHER" id="PTHR34821:SF2">
    <property type="entry name" value="INNER MEMBRANE PROTEIN YDCZ"/>
    <property type="match status" value="1"/>
</dbReference>
<dbReference type="KEGG" id="ttm:Tthe_2649"/>
<keyword evidence="1" id="KW-0472">Membrane</keyword>
<gene>
    <name evidence="2" type="ordered locus">Tthe_2649</name>
</gene>
<dbReference type="EMBL" id="CP002171">
    <property type="protein sequence ID" value="ADL70099.1"/>
    <property type="molecule type" value="Genomic_DNA"/>
</dbReference>
<dbReference type="AlphaFoldDB" id="D9TMP5"/>
<dbReference type="OrthoDB" id="9789346at2"/>
<evidence type="ECO:0000313" key="3">
    <source>
        <dbReference type="Proteomes" id="UP000001626"/>
    </source>
</evidence>
<dbReference type="STRING" id="580327.Tthe_2649"/>
<keyword evidence="1" id="KW-1133">Transmembrane helix</keyword>
<dbReference type="Proteomes" id="UP000001626">
    <property type="component" value="Chromosome"/>
</dbReference>
<dbReference type="PANTHER" id="PTHR34821">
    <property type="entry name" value="INNER MEMBRANE PROTEIN YDCZ"/>
    <property type="match status" value="1"/>
</dbReference>
<dbReference type="GO" id="GO:0005886">
    <property type="term" value="C:plasma membrane"/>
    <property type="evidence" value="ECO:0007669"/>
    <property type="project" value="TreeGrafter"/>
</dbReference>